<reference evidence="7 8" key="1">
    <citation type="submission" date="2023-08" db="EMBL/GenBank/DDBJ databases">
        <title>Black Yeasts Isolated from many extreme environments.</title>
        <authorList>
            <person name="Coleine C."/>
            <person name="Stajich J.E."/>
            <person name="Selbmann L."/>
        </authorList>
    </citation>
    <scope>NUCLEOTIDE SEQUENCE [LARGE SCALE GENOMIC DNA]</scope>
    <source>
        <strain evidence="7 8">CCFEE 6328</strain>
    </source>
</reference>
<name>A0ABR0J6T2_9EURO</name>
<sequence>MVEAGGGVNGDTSTDTVTVGGHQQPQNTQSSESQLFRSPRADHLQHEQVGVADSQQHEDTNNARSAAGTLSNDGASRQRSDQMQFMNGMTRPSNNMYTRINNLDSSQFDVSMTDTHHLHLDSARTSTHSYTNSTTEPFPDVSNLDSWAPARSSIDTTQGQDTRPNTSALSGFIDNTHQAAPLSAPAQSYPATSSYMQTAGHSMTMPELPSAMFDDDLTFLEDILLPEFIVNATGFTTPIPGAFDQAAGQPVPTRNEPDISEPRLFTSLPYPFERSTDAPRPHVFDISPADVDQFQKDILHNGQLTDFPFPRRSRILRCLSAYFDSVDLHVPIIQHATFSLCGTNPALVLAVLALGATITREYSFAESAYGAACRLLDYKIKQDSHAPSSFEFWPVQASLLCAHYGAFCDNETFTLRSQMQLNRVSTMLKLGLNDLLAKRLEPRQDWNTWSFIETFSRLASWSCSMSAILLSYDQNFQTSTQHHLQNVPLPLDEDLWRARSAQEWSSLGGAPHQHSNISFLTFAESLFQGEPILEKVSPLALFSLVGWILLYICNHERMKISVGSLDIFETDFTSKIDKGLGAWETLTRRHLRTGQVMFAHISPLISDSLPLLGSAYYHLYVGEELRTLKEMAADPAMVNGSPAAHSFPEFNSRPLVYKAVRYAANSWLVRTKLGISHFLQSPDVYGAHGPIGAYESALVLSWWLTVGQSVQTPQGLAKDDTVPGRALKEVLTEVFGELEDQDISCKDEAARATAPLSFCRQIMDNSVFTLRAAVTTIILLALLDTDQSRFIAKMIHGSEVAEHSSRESCWVIVKGQVYDITGYLDQHPGGSTILLQYGGKDATAIYEPNHPEGIIDRTLPKDKHLGPVDPSTVATVAVPQVLPEQATTARIPLSHCYSLDDIEDAAQRIIPEGPWTYFHSAADSLGSLANNRDDWKKITLRPRIMRDVEHVNMERTMLGQKSRLPFFIAPAARAKLVHKDGELCFAWSAAKTGIPYCSSTFSTIPHADLAKCMASERTSSQYGALFFQLYMTAERSQTIELIVKARELRFAALCITVDTPVVGKREEDERYRAKLATASGESYFSTKWTWTLENEGRVPHRGHHTAKLNWKDLVWIRDAWQNHGPIVLKGIQSAEDAALAYEHGIDGIYLSNHGGRQCDDAPSAIRTLLEIRRFHPHLLGKMEIYVDGWVRRGADVIKALCLGATGVAVGRPFMYAVSMGTEGVLKVIELLSEEIETTMRCMGVTSLDELNPSYVNTKRLEWELPDSLDFGSEPSRPVATKAKL</sequence>
<dbReference type="Pfam" id="PF00173">
    <property type="entry name" value="Cyt-b5"/>
    <property type="match status" value="1"/>
</dbReference>
<dbReference type="EMBL" id="JAVRRF010000015">
    <property type="protein sequence ID" value="KAK5057970.1"/>
    <property type="molecule type" value="Genomic_DNA"/>
</dbReference>
<evidence type="ECO:0000259" key="5">
    <source>
        <dbReference type="PROSITE" id="PS50255"/>
    </source>
</evidence>
<feature type="compositionally biased region" description="Polar residues" evidence="4">
    <location>
        <begin position="23"/>
        <end position="36"/>
    </location>
</feature>
<dbReference type="PROSITE" id="PS50255">
    <property type="entry name" value="CYTOCHROME_B5_2"/>
    <property type="match status" value="1"/>
</dbReference>
<comment type="caution">
    <text evidence="7">The sequence shown here is derived from an EMBL/GenBank/DDBJ whole genome shotgun (WGS) entry which is preliminary data.</text>
</comment>
<feature type="compositionally biased region" description="Polar residues" evidence="4">
    <location>
        <begin position="125"/>
        <end position="136"/>
    </location>
</feature>
<evidence type="ECO:0008006" key="9">
    <source>
        <dbReference type="Google" id="ProtNLM"/>
    </source>
</evidence>
<dbReference type="Pfam" id="PF01070">
    <property type="entry name" value="FMN_dh"/>
    <property type="match status" value="1"/>
</dbReference>
<feature type="compositionally biased region" description="Low complexity" evidence="4">
    <location>
        <begin position="10"/>
        <end position="21"/>
    </location>
</feature>
<feature type="region of interest" description="Disordered" evidence="4">
    <location>
        <begin position="125"/>
        <end position="145"/>
    </location>
</feature>
<dbReference type="InterPro" id="IPR037396">
    <property type="entry name" value="FMN_HAD"/>
</dbReference>
<keyword evidence="3" id="KW-0539">Nucleus</keyword>
<organism evidence="7 8">
    <name type="scientific">Exophiala sideris</name>
    <dbReference type="NCBI Taxonomy" id="1016849"/>
    <lineage>
        <taxon>Eukaryota</taxon>
        <taxon>Fungi</taxon>
        <taxon>Dikarya</taxon>
        <taxon>Ascomycota</taxon>
        <taxon>Pezizomycotina</taxon>
        <taxon>Eurotiomycetes</taxon>
        <taxon>Chaetothyriomycetidae</taxon>
        <taxon>Chaetothyriales</taxon>
        <taxon>Herpotrichiellaceae</taxon>
        <taxon>Exophiala</taxon>
    </lineage>
</organism>
<dbReference type="CDD" id="cd12148">
    <property type="entry name" value="fungal_TF_MHR"/>
    <property type="match status" value="1"/>
</dbReference>
<dbReference type="PROSITE" id="PS00557">
    <property type="entry name" value="FMN_HYDROXY_ACID_DH_1"/>
    <property type="match status" value="1"/>
</dbReference>
<proteinExistence type="predicted"/>
<dbReference type="SUPFAM" id="SSF51395">
    <property type="entry name" value="FMN-linked oxidoreductases"/>
    <property type="match status" value="1"/>
</dbReference>
<evidence type="ECO:0000259" key="6">
    <source>
        <dbReference type="PROSITE" id="PS51349"/>
    </source>
</evidence>
<feature type="domain" description="Cytochrome b5 heme-binding" evidence="5">
    <location>
        <begin position="792"/>
        <end position="869"/>
    </location>
</feature>
<keyword evidence="8" id="KW-1185">Reference proteome</keyword>
<evidence type="ECO:0000256" key="1">
    <source>
        <dbReference type="ARBA" id="ARBA00001917"/>
    </source>
</evidence>
<dbReference type="Gene3D" id="3.20.20.70">
    <property type="entry name" value="Aldolase class I"/>
    <property type="match status" value="1"/>
</dbReference>
<feature type="domain" description="FMN hydroxy acid dehydrogenase" evidence="6">
    <location>
        <begin position="891"/>
        <end position="1260"/>
    </location>
</feature>
<feature type="region of interest" description="Disordered" evidence="4">
    <location>
        <begin position="1"/>
        <end position="79"/>
    </location>
</feature>
<dbReference type="SMART" id="SM01117">
    <property type="entry name" value="Cyt-b5"/>
    <property type="match status" value="1"/>
</dbReference>
<dbReference type="InterPro" id="IPR000262">
    <property type="entry name" value="FMN-dep_DH"/>
</dbReference>
<evidence type="ECO:0000256" key="4">
    <source>
        <dbReference type="SAM" id="MobiDB-lite"/>
    </source>
</evidence>
<keyword evidence="2" id="KW-0560">Oxidoreductase</keyword>
<dbReference type="Proteomes" id="UP001345691">
    <property type="component" value="Unassembled WGS sequence"/>
</dbReference>
<dbReference type="SUPFAM" id="SSF55856">
    <property type="entry name" value="Cytochrome b5-like heme/steroid binding domain"/>
    <property type="match status" value="1"/>
</dbReference>
<dbReference type="Pfam" id="PF04082">
    <property type="entry name" value="Fungal_trans"/>
    <property type="match status" value="1"/>
</dbReference>
<comment type="cofactor">
    <cofactor evidence="1">
        <name>FMN</name>
        <dbReference type="ChEBI" id="CHEBI:58210"/>
    </cofactor>
</comment>
<gene>
    <name evidence="7" type="ORF">LTR69_006967</name>
</gene>
<dbReference type="InterPro" id="IPR007219">
    <property type="entry name" value="XnlR_reg_dom"/>
</dbReference>
<dbReference type="Gene3D" id="3.10.120.10">
    <property type="entry name" value="Cytochrome b5-like heme/steroid binding domain"/>
    <property type="match status" value="1"/>
</dbReference>
<dbReference type="PANTHER" id="PTHR10578">
    <property type="entry name" value="S -2-HYDROXY-ACID OXIDASE-RELATED"/>
    <property type="match status" value="1"/>
</dbReference>
<accession>A0ABR0J6T2</accession>
<evidence type="ECO:0000313" key="7">
    <source>
        <dbReference type="EMBL" id="KAK5057970.1"/>
    </source>
</evidence>
<dbReference type="PROSITE" id="PS51349">
    <property type="entry name" value="FMN_HYDROXY_ACID_DH_2"/>
    <property type="match status" value="1"/>
</dbReference>
<evidence type="ECO:0000256" key="3">
    <source>
        <dbReference type="ARBA" id="ARBA00023242"/>
    </source>
</evidence>
<dbReference type="InterPro" id="IPR008259">
    <property type="entry name" value="FMN_hydac_DH_AS"/>
</dbReference>
<dbReference type="PANTHER" id="PTHR10578:SF104">
    <property type="entry name" value="CYTOCHROME B2, MITOCHONDRIAL-RELATED"/>
    <property type="match status" value="1"/>
</dbReference>
<dbReference type="InterPro" id="IPR001199">
    <property type="entry name" value="Cyt_B5-like_heme/steroid-bd"/>
</dbReference>
<feature type="compositionally biased region" description="Polar residues" evidence="4">
    <location>
        <begin position="62"/>
        <end position="79"/>
    </location>
</feature>
<dbReference type="InterPro" id="IPR013785">
    <property type="entry name" value="Aldolase_TIM"/>
</dbReference>
<protein>
    <recommendedName>
        <fullName evidence="9">Cytochrome b2, mitochondrial</fullName>
    </recommendedName>
</protein>
<evidence type="ECO:0000313" key="8">
    <source>
        <dbReference type="Proteomes" id="UP001345691"/>
    </source>
</evidence>
<dbReference type="InterPro" id="IPR036400">
    <property type="entry name" value="Cyt_B5-like_heme/steroid_sf"/>
</dbReference>
<evidence type="ECO:0000256" key="2">
    <source>
        <dbReference type="ARBA" id="ARBA00023002"/>
    </source>
</evidence>